<dbReference type="SMART" id="SM00717">
    <property type="entry name" value="SANT"/>
    <property type="match status" value="2"/>
</dbReference>
<evidence type="ECO:0000313" key="8">
    <source>
        <dbReference type="WBParaSite" id="ACRNAN_scaffold4776.g29379.t1"/>
    </source>
</evidence>
<dbReference type="Proteomes" id="UP000887540">
    <property type="component" value="Unplaced"/>
</dbReference>
<dbReference type="GO" id="GO:0005634">
    <property type="term" value="C:nucleus"/>
    <property type="evidence" value="ECO:0007669"/>
    <property type="project" value="UniProtKB-SubCell"/>
</dbReference>
<evidence type="ECO:0000313" key="7">
    <source>
        <dbReference type="Proteomes" id="UP000887540"/>
    </source>
</evidence>
<dbReference type="PANTHER" id="PTHR46380">
    <property type="entry name" value="CYCLIN-D-BINDING MYB-LIKE TRANSCRIPTION FACTOR 1"/>
    <property type="match status" value="1"/>
</dbReference>
<comment type="subcellular location">
    <subcellularLocation>
        <location evidence="1">Nucleus</location>
    </subcellularLocation>
</comment>
<feature type="compositionally biased region" description="Polar residues" evidence="4">
    <location>
        <begin position="602"/>
        <end position="611"/>
    </location>
</feature>
<name>A0A914E138_9BILA</name>
<sequence>NKMSSEQPKKRPSRSARRKNKFEKKKERVANKKHEVQEKKIQEKKALLDDHLGNLINVYEHLEKRIEVESTYSGQKRIRNGETGRYLPLNEDDEEWFNEDLKELDDTDPEYTGIALPPAGILVDGIPFHHRTNTQLDSIHINRLRKHGILLKKGFFAQEEDEKIRQNWREIADTYDLPDDSAQDYFILDKVNKREERIETLRFMKQIGFYPKMCKGLLNRSANQVMARARKLLVYNYACSGKKGEAPWTEEEEDQLLELYKELGASWSQISRIMNRERASVFKQHEKLTKPKKKAAVEEKWSCLHQYRLYATIKDILLKHPMKVILSQKKSYEKYEADIDWAEVAIRFSLQPEECQRRWTELKTALREFSEKNELTDPREMEEKFFGTNKVGQIDSENRSLYFLVNEKLAQCVELMKEQEGITRMKDVDVEELTRRIDESKISFKTSWAKGKRVKWRARNILYHFNRWKIIESMPTDSTFQDELDLLAYILRNTPGTTELEKLKSRQLADKYFEERGWEKRKHVRLLGSEEIENPPPLIVKNEIFYTGGLKVIKSIAPSQPPDAAGPSKKKRKRKRRASSVQDVGCEPKPKLENLDIEYESPPQSSYQPTENLEHEPNEYYDLDDNFYNEEEDYKEPLSGWNPEWDNQ</sequence>
<evidence type="ECO:0000259" key="6">
    <source>
        <dbReference type="PROSITE" id="PS51294"/>
    </source>
</evidence>
<feature type="region of interest" description="Disordered" evidence="4">
    <location>
        <begin position="556"/>
        <end position="648"/>
    </location>
</feature>
<feature type="region of interest" description="Disordered" evidence="4">
    <location>
        <begin position="1"/>
        <end position="38"/>
    </location>
</feature>
<keyword evidence="7" id="KW-1185">Reference proteome</keyword>
<dbReference type="SUPFAM" id="SSF46689">
    <property type="entry name" value="Homeodomain-like"/>
    <property type="match status" value="1"/>
</dbReference>
<protein>
    <submittedName>
        <fullName evidence="8">Uncharacterized protein</fullName>
    </submittedName>
</protein>
<evidence type="ECO:0000256" key="2">
    <source>
        <dbReference type="ARBA" id="ARBA00023125"/>
    </source>
</evidence>
<dbReference type="WBParaSite" id="ACRNAN_scaffold4776.g29379.t1">
    <property type="protein sequence ID" value="ACRNAN_scaffold4776.g29379.t1"/>
    <property type="gene ID" value="ACRNAN_scaffold4776.g29379"/>
</dbReference>
<feature type="compositionally biased region" description="Basic and acidic residues" evidence="4">
    <location>
        <begin position="24"/>
        <end position="38"/>
    </location>
</feature>
<feature type="compositionally biased region" description="Basic residues" evidence="4">
    <location>
        <begin position="10"/>
        <end position="23"/>
    </location>
</feature>
<feature type="domain" description="Myb-like" evidence="5">
    <location>
        <begin position="240"/>
        <end position="305"/>
    </location>
</feature>
<dbReference type="InterPro" id="IPR051651">
    <property type="entry name" value="DMTF1_DNA-bind_reg"/>
</dbReference>
<dbReference type="InterPro" id="IPR009057">
    <property type="entry name" value="Homeodomain-like_sf"/>
</dbReference>
<reference evidence="8" key="1">
    <citation type="submission" date="2022-11" db="UniProtKB">
        <authorList>
            <consortium name="WormBaseParasite"/>
        </authorList>
    </citation>
    <scope>IDENTIFICATION</scope>
</reference>
<feature type="compositionally biased region" description="Acidic residues" evidence="4">
    <location>
        <begin position="619"/>
        <end position="634"/>
    </location>
</feature>
<keyword evidence="2" id="KW-0238">DNA-binding</keyword>
<dbReference type="InterPro" id="IPR017930">
    <property type="entry name" value="Myb_dom"/>
</dbReference>
<dbReference type="Gene3D" id="1.10.10.60">
    <property type="entry name" value="Homeodomain-like"/>
    <property type="match status" value="1"/>
</dbReference>
<organism evidence="7 8">
    <name type="scientific">Acrobeloides nanus</name>
    <dbReference type="NCBI Taxonomy" id="290746"/>
    <lineage>
        <taxon>Eukaryota</taxon>
        <taxon>Metazoa</taxon>
        <taxon>Ecdysozoa</taxon>
        <taxon>Nematoda</taxon>
        <taxon>Chromadorea</taxon>
        <taxon>Rhabditida</taxon>
        <taxon>Tylenchina</taxon>
        <taxon>Cephalobomorpha</taxon>
        <taxon>Cephaloboidea</taxon>
        <taxon>Cephalobidae</taxon>
        <taxon>Acrobeloides</taxon>
    </lineage>
</organism>
<evidence type="ECO:0000256" key="3">
    <source>
        <dbReference type="ARBA" id="ARBA00023242"/>
    </source>
</evidence>
<accession>A0A914E138</accession>
<dbReference type="GO" id="GO:0000976">
    <property type="term" value="F:transcription cis-regulatory region binding"/>
    <property type="evidence" value="ECO:0007669"/>
    <property type="project" value="TreeGrafter"/>
</dbReference>
<dbReference type="Pfam" id="PF13921">
    <property type="entry name" value="Myb_DNA-bind_6"/>
    <property type="match status" value="1"/>
</dbReference>
<evidence type="ECO:0000259" key="5">
    <source>
        <dbReference type="PROSITE" id="PS50090"/>
    </source>
</evidence>
<proteinExistence type="predicted"/>
<dbReference type="AlphaFoldDB" id="A0A914E138"/>
<feature type="domain" description="HTH myb-type" evidence="6">
    <location>
        <begin position="247"/>
        <end position="293"/>
    </location>
</feature>
<dbReference type="PROSITE" id="PS50090">
    <property type="entry name" value="MYB_LIKE"/>
    <property type="match status" value="1"/>
</dbReference>
<dbReference type="InterPro" id="IPR001005">
    <property type="entry name" value="SANT/Myb"/>
</dbReference>
<evidence type="ECO:0000256" key="1">
    <source>
        <dbReference type="ARBA" id="ARBA00004123"/>
    </source>
</evidence>
<evidence type="ECO:0000256" key="4">
    <source>
        <dbReference type="SAM" id="MobiDB-lite"/>
    </source>
</evidence>
<dbReference type="GO" id="GO:0003700">
    <property type="term" value="F:DNA-binding transcription factor activity"/>
    <property type="evidence" value="ECO:0007669"/>
    <property type="project" value="TreeGrafter"/>
</dbReference>
<keyword evidence="3" id="KW-0539">Nucleus</keyword>
<dbReference type="PROSITE" id="PS51294">
    <property type="entry name" value="HTH_MYB"/>
    <property type="match status" value="1"/>
</dbReference>
<feature type="compositionally biased region" description="Basic residues" evidence="4">
    <location>
        <begin position="568"/>
        <end position="578"/>
    </location>
</feature>
<dbReference type="PANTHER" id="PTHR46380:SF2">
    <property type="entry name" value="CYCLIN-D-BINDING MYB-LIKE TRANSCRIPTION FACTOR 1"/>
    <property type="match status" value="1"/>
</dbReference>